<dbReference type="Proteomes" id="UP000765802">
    <property type="component" value="Unassembled WGS sequence"/>
</dbReference>
<evidence type="ECO:0000256" key="1">
    <source>
        <dbReference type="SAM" id="Phobius"/>
    </source>
</evidence>
<evidence type="ECO:0000313" key="3">
    <source>
        <dbReference type="Proteomes" id="UP000765802"/>
    </source>
</evidence>
<sequence>MSWISIPDLGIVVTGFRTEKTGFGMPGLINTFMSSISFVLFLLPKVWAKRSNLFFTGFNLAWAFRNMILVSTCHGGDCPVKQAGLYLLMAGSAIQMIMAVFPQVKLEGNKS</sequence>
<feature type="transmembrane region" description="Helical" evidence="1">
    <location>
        <begin position="52"/>
        <end position="71"/>
    </location>
</feature>
<name>A0ABR7ME48_9BACT</name>
<gene>
    <name evidence="2" type="ORF">BC349_18880</name>
</gene>
<evidence type="ECO:0000313" key="2">
    <source>
        <dbReference type="EMBL" id="MBC6493124.1"/>
    </source>
</evidence>
<keyword evidence="3" id="KW-1185">Reference proteome</keyword>
<dbReference type="EMBL" id="MBUA01000031">
    <property type="protein sequence ID" value="MBC6493124.1"/>
    <property type="molecule type" value="Genomic_DNA"/>
</dbReference>
<feature type="transmembrane region" description="Helical" evidence="1">
    <location>
        <begin position="83"/>
        <end position="101"/>
    </location>
</feature>
<proteinExistence type="predicted"/>
<keyword evidence="1" id="KW-0812">Transmembrane</keyword>
<feature type="transmembrane region" description="Helical" evidence="1">
    <location>
        <begin position="23"/>
        <end position="43"/>
    </location>
</feature>
<reference evidence="2 3" key="1">
    <citation type="submission" date="2016-07" db="EMBL/GenBank/DDBJ databases">
        <title>Genome analysis of Flavihumibacter stibioxidans YS-17.</title>
        <authorList>
            <person name="Shi K."/>
            <person name="Han Y."/>
            <person name="Wang G."/>
        </authorList>
    </citation>
    <scope>NUCLEOTIDE SEQUENCE [LARGE SCALE GENOMIC DNA]</scope>
    <source>
        <strain evidence="2 3">YS-17</strain>
    </source>
</reference>
<comment type="caution">
    <text evidence="2">The sequence shown here is derived from an EMBL/GenBank/DDBJ whole genome shotgun (WGS) entry which is preliminary data.</text>
</comment>
<accession>A0ABR7ME48</accession>
<keyword evidence="1" id="KW-1133">Transmembrane helix</keyword>
<protein>
    <submittedName>
        <fullName evidence="2">Uncharacterized protein</fullName>
    </submittedName>
</protein>
<keyword evidence="1" id="KW-0472">Membrane</keyword>
<organism evidence="2 3">
    <name type="scientific">Flavihumibacter stibioxidans</name>
    <dbReference type="NCBI Taxonomy" id="1834163"/>
    <lineage>
        <taxon>Bacteria</taxon>
        <taxon>Pseudomonadati</taxon>
        <taxon>Bacteroidota</taxon>
        <taxon>Chitinophagia</taxon>
        <taxon>Chitinophagales</taxon>
        <taxon>Chitinophagaceae</taxon>
        <taxon>Flavihumibacter</taxon>
    </lineage>
</organism>